<evidence type="ECO:0000313" key="1">
    <source>
        <dbReference type="EMBL" id="OZC11534.1"/>
    </source>
</evidence>
<keyword evidence="2" id="KW-1185">Reference proteome</keyword>
<protein>
    <submittedName>
        <fullName evidence="1">Uncharacterized protein</fullName>
    </submittedName>
</protein>
<dbReference type="Proteomes" id="UP000242913">
    <property type="component" value="Unassembled WGS sequence"/>
</dbReference>
<proteinExistence type="predicted"/>
<dbReference type="EMBL" id="KZ269980">
    <property type="protein sequence ID" value="OZC11534.1"/>
    <property type="molecule type" value="Genomic_DNA"/>
</dbReference>
<gene>
    <name evidence="1" type="ORF">X798_01392</name>
</gene>
<organism evidence="1 2">
    <name type="scientific">Onchocerca flexuosa</name>
    <dbReference type="NCBI Taxonomy" id="387005"/>
    <lineage>
        <taxon>Eukaryota</taxon>
        <taxon>Metazoa</taxon>
        <taxon>Ecdysozoa</taxon>
        <taxon>Nematoda</taxon>
        <taxon>Chromadorea</taxon>
        <taxon>Rhabditida</taxon>
        <taxon>Spirurina</taxon>
        <taxon>Spiruromorpha</taxon>
        <taxon>Filarioidea</taxon>
        <taxon>Onchocercidae</taxon>
        <taxon>Onchocerca</taxon>
    </lineage>
</organism>
<sequence length="88" mass="10691">MNEYKDDKTNIKATIVIFLKKQRKNYFENLNQYRSMFLKARIIFIQEIDNVMNQLNLQSMKKINEIKLDEFEYVTHLKFSILIINAKI</sequence>
<dbReference type="AlphaFoldDB" id="A0A238C2B9"/>
<accession>A0A238C2B9</accession>
<reference evidence="1 2" key="1">
    <citation type="submission" date="2015-12" db="EMBL/GenBank/DDBJ databases">
        <title>Draft genome of the nematode, Onchocerca flexuosa.</title>
        <authorList>
            <person name="Mitreva M."/>
        </authorList>
    </citation>
    <scope>NUCLEOTIDE SEQUENCE [LARGE SCALE GENOMIC DNA]</scope>
    <source>
        <strain evidence="1">Red Deer</strain>
    </source>
</reference>
<name>A0A238C2B9_9BILA</name>
<evidence type="ECO:0000313" key="2">
    <source>
        <dbReference type="Proteomes" id="UP000242913"/>
    </source>
</evidence>